<organism evidence="2 3">
    <name type="scientific">Cucurbita argyrosperma subsp. sororia</name>
    <dbReference type="NCBI Taxonomy" id="37648"/>
    <lineage>
        <taxon>Eukaryota</taxon>
        <taxon>Viridiplantae</taxon>
        <taxon>Streptophyta</taxon>
        <taxon>Embryophyta</taxon>
        <taxon>Tracheophyta</taxon>
        <taxon>Spermatophyta</taxon>
        <taxon>Magnoliopsida</taxon>
        <taxon>eudicotyledons</taxon>
        <taxon>Gunneridae</taxon>
        <taxon>Pentapetalae</taxon>
        <taxon>rosids</taxon>
        <taxon>fabids</taxon>
        <taxon>Cucurbitales</taxon>
        <taxon>Cucurbitaceae</taxon>
        <taxon>Cucurbiteae</taxon>
        <taxon>Cucurbita</taxon>
    </lineage>
</organism>
<comment type="caution">
    <text evidence="2">The sequence shown here is derived from an EMBL/GenBank/DDBJ whole genome shotgun (WGS) entry which is preliminary data.</text>
</comment>
<dbReference type="EMBL" id="JAGKQH010000018">
    <property type="protein sequence ID" value="KAG6572924.1"/>
    <property type="molecule type" value="Genomic_DNA"/>
</dbReference>
<proteinExistence type="predicted"/>
<evidence type="ECO:0000313" key="2">
    <source>
        <dbReference type="EMBL" id="KAG6572924.1"/>
    </source>
</evidence>
<name>A0AAV6LZU0_9ROSI</name>
<reference evidence="2 3" key="1">
    <citation type="journal article" date="2021" name="Hortic Res">
        <title>The domestication of Cucurbita argyrosperma as revealed by the genome of its wild relative.</title>
        <authorList>
            <person name="Barrera-Redondo J."/>
            <person name="Sanchez-de la Vega G."/>
            <person name="Aguirre-Liguori J.A."/>
            <person name="Castellanos-Morales G."/>
            <person name="Gutierrez-Guerrero Y.T."/>
            <person name="Aguirre-Dugua X."/>
            <person name="Aguirre-Planter E."/>
            <person name="Tenaillon M.I."/>
            <person name="Lira-Saade R."/>
            <person name="Eguiarte L.E."/>
        </authorList>
    </citation>
    <scope>NUCLEOTIDE SEQUENCE [LARGE SCALE GENOMIC DNA]</scope>
    <source>
        <strain evidence="2">JBR-2021</strain>
    </source>
</reference>
<protein>
    <submittedName>
        <fullName evidence="2">Uncharacterized protein</fullName>
    </submittedName>
</protein>
<dbReference type="Proteomes" id="UP000685013">
    <property type="component" value="Chromosome 18"/>
</dbReference>
<keyword evidence="3" id="KW-1185">Reference proteome</keyword>
<accession>A0AAV6LZU0</accession>
<feature type="compositionally biased region" description="Low complexity" evidence="1">
    <location>
        <begin position="10"/>
        <end position="24"/>
    </location>
</feature>
<feature type="non-terminal residue" evidence="2">
    <location>
        <position position="1"/>
    </location>
</feature>
<sequence>MQKPFLTQIPHHSSPHSPKNSPSGSLIKEIIAKLCFLFQVDAPVRSVPNLFTSSAKKLKCSLSNENTKR</sequence>
<gene>
    <name evidence="2" type="ORF">SDJN03_26811</name>
</gene>
<feature type="region of interest" description="Disordered" evidence="1">
    <location>
        <begin position="1"/>
        <end position="24"/>
    </location>
</feature>
<dbReference type="AlphaFoldDB" id="A0AAV6LZU0"/>
<evidence type="ECO:0000256" key="1">
    <source>
        <dbReference type="SAM" id="MobiDB-lite"/>
    </source>
</evidence>
<evidence type="ECO:0000313" key="3">
    <source>
        <dbReference type="Proteomes" id="UP000685013"/>
    </source>
</evidence>